<dbReference type="InterPro" id="IPR029045">
    <property type="entry name" value="ClpP/crotonase-like_dom_sf"/>
</dbReference>
<protein>
    <submittedName>
        <fullName evidence="3">Enoyl-CoA hydratase-related protein</fullName>
    </submittedName>
</protein>
<organism evidence="3 4">
    <name type="scientific">Streptomyces tunisiensis</name>
    <dbReference type="NCBI Taxonomy" id="948699"/>
    <lineage>
        <taxon>Bacteria</taxon>
        <taxon>Bacillati</taxon>
        <taxon>Actinomycetota</taxon>
        <taxon>Actinomycetes</taxon>
        <taxon>Kitasatosporales</taxon>
        <taxon>Streptomycetaceae</taxon>
        <taxon>Streptomyces</taxon>
    </lineage>
</organism>
<dbReference type="PANTHER" id="PTHR43388">
    <property type="entry name" value="HYDROGENASE MATURATION FACTOR HOXX"/>
    <property type="match status" value="1"/>
</dbReference>
<dbReference type="Gene3D" id="3.40.50.12230">
    <property type="match status" value="1"/>
</dbReference>
<evidence type="ECO:0000313" key="3">
    <source>
        <dbReference type="EMBL" id="GAA4137208.1"/>
    </source>
</evidence>
<sequence length="587" mass="63256">MLVASAFNSLSQRVFAELSDRGHRVDVVLAAHGAEAVRAAVSESRPELIIAPMLKTALPDDVWREHTCLIVHPGPPGDRGPSALDWAIAEDASHWGVTVLQAGAAMDAGDVWAAESFAVPPVGKSDLYRNEVSDAAMAAVLLAVQRYADGSFKPSSQNDPAIRVVWRDFFRQERRRIDWENDSTETVLRSLRAADSQPGVLDELLGREVFLHGGAPEDQLRGHPGDLLATRAGAVCRATRDGAVWILELRPRKSSGDPSPFRRPAAPVLASFPASPGTTTGSERPPRSGDRPAGLPEVTAPLELPSERKTWTDIRYRCHGDVGFLAFSFPGGAMSTSHCHRLLAAYRYALTRPTSVLVLGGSRDFFSNGIHLNVIEASADPAGESWANLNAMNDLVEAVLRTTDRLVVAALGGNAAAGGVMLALAADEVWCRDGVVLNPHYRRMGLYGSEYWTYSLPRRVGSETAQRLTTDAVPLSAASAARIGLVDRLVPASVREFPDEVERMAAALAAAPGLGRRIAMKAAARRTDEGRRPLAEYRRAELARMHTVFFDPHAPYHALRSAFVRKLPHGSARPLSTAGGQVAGGVR</sequence>
<proteinExistence type="predicted"/>
<dbReference type="SUPFAM" id="SSF53328">
    <property type="entry name" value="Formyltransferase"/>
    <property type="match status" value="1"/>
</dbReference>
<dbReference type="InterPro" id="IPR047180">
    <property type="entry name" value="HoxX-like"/>
</dbReference>
<dbReference type="InterPro" id="IPR001753">
    <property type="entry name" value="Enoyl-CoA_hydra/iso"/>
</dbReference>
<accession>A0ABP7YJJ7</accession>
<feature type="domain" description="Formyl transferase C-terminal" evidence="2">
    <location>
        <begin position="172"/>
        <end position="253"/>
    </location>
</feature>
<evidence type="ECO:0000313" key="4">
    <source>
        <dbReference type="Proteomes" id="UP001501845"/>
    </source>
</evidence>
<dbReference type="InterPro" id="IPR036477">
    <property type="entry name" value="Formyl_transf_N_sf"/>
</dbReference>
<dbReference type="EMBL" id="BAABBU010000015">
    <property type="protein sequence ID" value="GAA4137208.1"/>
    <property type="molecule type" value="Genomic_DNA"/>
</dbReference>
<name>A0ABP7YJJ7_9ACTN</name>
<dbReference type="Proteomes" id="UP001501845">
    <property type="component" value="Unassembled WGS sequence"/>
</dbReference>
<dbReference type="Pfam" id="PF00378">
    <property type="entry name" value="ECH_1"/>
    <property type="match status" value="1"/>
</dbReference>
<reference evidence="4" key="1">
    <citation type="journal article" date="2019" name="Int. J. Syst. Evol. Microbiol.">
        <title>The Global Catalogue of Microorganisms (GCM) 10K type strain sequencing project: providing services to taxonomists for standard genome sequencing and annotation.</title>
        <authorList>
            <consortium name="The Broad Institute Genomics Platform"/>
            <consortium name="The Broad Institute Genome Sequencing Center for Infectious Disease"/>
            <person name="Wu L."/>
            <person name="Ma J."/>
        </authorList>
    </citation>
    <scope>NUCLEOTIDE SEQUENCE [LARGE SCALE GENOMIC DNA]</scope>
    <source>
        <strain evidence="4">JCM 17589</strain>
    </source>
</reference>
<dbReference type="CDD" id="cd06558">
    <property type="entry name" value="crotonase-like"/>
    <property type="match status" value="1"/>
</dbReference>
<dbReference type="SUPFAM" id="SSF52096">
    <property type="entry name" value="ClpP/crotonase"/>
    <property type="match status" value="1"/>
</dbReference>
<dbReference type="InterPro" id="IPR009188">
    <property type="entry name" value="NiFe-hyd_mat_HypX/HoxX"/>
</dbReference>
<dbReference type="CDD" id="cd08701">
    <property type="entry name" value="FMT_C_HypX"/>
    <property type="match status" value="1"/>
</dbReference>
<dbReference type="InterPro" id="IPR005793">
    <property type="entry name" value="Formyl_trans_C"/>
</dbReference>
<dbReference type="Gene3D" id="3.90.226.10">
    <property type="entry name" value="2-enoyl-CoA Hydratase, Chain A, domain 1"/>
    <property type="match status" value="1"/>
</dbReference>
<keyword evidence="4" id="KW-1185">Reference proteome</keyword>
<gene>
    <name evidence="3" type="ORF">GCM10022285_33130</name>
</gene>
<comment type="caution">
    <text evidence="3">The sequence shown here is derived from an EMBL/GenBank/DDBJ whole genome shotgun (WGS) entry which is preliminary data.</text>
</comment>
<evidence type="ECO:0000259" key="2">
    <source>
        <dbReference type="Pfam" id="PF02911"/>
    </source>
</evidence>
<evidence type="ECO:0000256" key="1">
    <source>
        <dbReference type="SAM" id="MobiDB-lite"/>
    </source>
</evidence>
<dbReference type="InterPro" id="IPR011034">
    <property type="entry name" value="Formyl_transferase-like_C_sf"/>
</dbReference>
<dbReference type="PANTHER" id="PTHR43388:SF1">
    <property type="entry name" value="HYDROGENASE MATURATION FACTOR HOXX"/>
    <property type="match status" value="1"/>
</dbReference>
<dbReference type="Pfam" id="PF02911">
    <property type="entry name" value="Formyl_trans_C"/>
    <property type="match status" value="1"/>
</dbReference>
<feature type="region of interest" description="Disordered" evidence="1">
    <location>
        <begin position="253"/>
        <end position="299"/>
    </location>
</feature>
<dbReference type="SUPFAM" id="SSF50486">
    <property type="entry name" value="FMT C-terminal domain-like"/>
    <property type="match status" value="1"/>
</dbReference>
<dbReference type="PIRSF" id="PIRSF006787">
    <property type="entry name" value="Hydrgn_mat_HoxX"/>
    <property type="match status" value="1"/>
</dbReference>